<protein>
    <submittedName>
        <fullName evidence="2">CSON014522 protein</fullName>
    </submittedName>
</protein>
<dbReference type="EMBL" id="UFQT01000827">
    <property type="protein sequence ID" value="SSX27430.1"/>
    <property type="molecule type" value="Genomic_DNA"/>
</dbReference>
<sequence>MAGATPTTSPFSTFSGVALYFPLNSPVPKPSKNFRPHKIEPSVKLSQRFVVRSHFSHFQPRGGIFLPLSSCSKFSAYALTFRTSPSHVPASASFLSRSVADSAEIIP</sequence>
<dbReference type="VEuPathDB" id="VectorBase:CSON014522"/>
<dbReference type="EMBL" id="UFQS01000827">
    <property type="protein sequence ID" value="SSX07087.1"/>
    <property type="molecule type" value="Genomic_DNA"/>
</dbReference>
<evidence type="ECO:0000313" key="2">
    <source>
        <dbReference type="EMBL" id="SSX27430.1"/>
    </source>
</evidence>
<dbReference type="AlphaFoldDB" id="A0A336MBW0"/>
<reference evidence="1" key="1">
    <citation type="submission" date="2018-04" db="EMBL/GenBank/DDBJ databases">
        <authorList>
            <person name="Go L.Y."/>
            <person name="Mitchell J.A."/>
        </authorList>
    </citation>
    <scope>NUCLEOTIDE SEQUENCE</scope>
    <source>
        <tissue evidence="1">Whole organism</tissue>
    </source>
</reference>
<organism evidence="2">
    <name type="scientific">Culicoides sonorensis</name>
    <name type="common">Biting midge</name>
    <dbReference type="NCBI Taxonomy" id="179676"/>
    <lineage>
        <taxon>Eukaryota</taxon>
        <taxon>Metazoa</taxon>
        <taxon>Ecdysozoa</taxon>
        <taxon>Arthropoda</taxon>
        <taxon>Hexapoda</taxon>
        <taxon>Insecta</taxon>
        <taxon>Pterygota</taxon>
        <taxon>Neoptera</taxon>
        <taxon>Endopterygota</taxon>
        <taxon>Diptera</taxon>
        <taxon>Nematocera</taxon>
        <taxon>Chironomoidea</taxon>
        <taxon>Ceratopogonidae</taxon>
        <taxon>Ceratopogoninae</taxon>
        <taxon>Culicoides</taxon>
        <taxon>Monoculicoides</taxon>
    </lineage>
</organism>
<proteinExistence type="predicted"/>
<gene>
    <name evidence="2" type="primary">CSON014522</name>
</gene>
<reference evidence="2" key="2">
    <citation type="submission" date="2018-07" db="EMBL/GenBank/DDBJ databases">
        <authorList>
            <person name="Quirk P.G."/>
            <person name="Krulwich T.A."/>
        </authorList>
    </citation>
    <scope>NUCLEOTIDE SEQUENCE</scope>
</reference>
<evidence type="ECO:0000313" key="1">
    <source>
        <dbReference type="EMBL" id="SSX07087.1"/>
    </source>
</evidence>
<accession>A0A336MBW0</accession>
<name>A0A336MBW0_CULSO</name>